<evidence type="ECO:0000313" key="6">
    <source>
        <dbReference type="EMBL" id="MBV2144277.1"/>
    </source>
</evidence>
<evidence type="ECO:0000256" key="1">
    <source>
        <dbReference type="ARBA" id="ARBA00022692"/>
    </source>
</evidence>
<evidence type="ECO:0000259" key="5">
    <source>
        <dbReference type="Pfam" id="PF01957"/>
    </source>
</evidence>
<accession>A0A949PN23</accession>
<proteinExistence type="predicted"/>
<keyword evidence="2 4" id="KW-1133">Transmembrane helix</keyword>
<dbReference type="Proteomes" id="UP000752297">
    <property type="component" value="Unassembled WGS sequence"/>
</dbReference>
<feature type="transmembrane region" description="Helical" evidence="4">
    <location>
        <begin position="56"/>
        <end position="75"/>
    </location>
</feature>
<evidence type="ECO:0000256" key="4">
    <source>
        <dbReference type="SAM" id="Phobius"/>
    </source>
</evidence>
<gene>
    <name evidence="6" type="ORF">KUG47_12315</name>
</gene>
<dbReference type="AlphaFoldDB" id="A0A949PN23"/>
<reference evidence="6 7" key="1">
    <citation type="submission" date="2021-06" db="EMBL/GenBank/DDBJ databases">
        <title>Falsochrobactrum tianjin sp.nov., a new petroleum-degrading bacteria isolated from oily soils.</title>
        <authorList>
            <person name="Chen G."/>
            <person name="Chen H."/>
            <person name="Tian J."/>
            <person name="Qing J."/>
            <person name="Zhong L."/>
            <person name="Ma W."/>
            <person name="Song Y."/>
            <person name="Cui X."/>
            <person name="Yan B."/>
        </authorList>
    </citation>
    <scope>NUCLEOTIDE SEQUENCE [LARGE SCALE GENOMIC DNA]</scope>
    <source>
        <strain evidence="6 7">TDYN1</strain>
    </source>
</reference>
<evidence type="ECO:0000313" key="7">
    <source>
        <dbReference type="Proteomes" id="UP000752297"/>
    </source>
</evidence>
<evidence type="ECO:0000256" key="3">
    <source>
        <dbReference type="ARBA" id="ARBA00023136"/>
    </source>
</evidence>
<dbReference type="RefSeq" id="WP_217678275.1">
    <property type="nucleotide sequence ID" value="NZ_JAHRVA010000005.1"/>
</dbReference>
<dbReference type="InterPro" id="IPR002810">
    <property type="entry name" value="NfeD-like_C"/>
</dbReference>
<dbReference type="EMBL" id="JAHRVA010000005">
    <property type="protein sequence ID" value="MBV2144277.1"/>
    <property type="molecule type" value="Genomic_DNA"/>
</dbReference>
<dbReference type="GO" id="GO:0005886">
    <property type="term" value="C:plasma membrane"/>
    <property type="evidence" value="ECO:0007669"/>
    <property type="project" value="TreeGrafter"/>
</dbReference>
<dbReference type="PANTHER" id="PTHR33507">
    <property type="entry name" value="INNER MEMBRANE PROTEIN YBBJ"/>
    <property type="match status" value="1"/>
</dbReference>
<name>A0A949PN23_9HYPH</name>
<keyword evidence="7" id="KW-1185">Reference proteome</keyword>
<sequence length="152" mass="16977">MIVDFLYDLGLWNWIAFGLALLILEVFAPGFFFIWFALAALVTGAFAFLLSSTAGFGWQLQTILFLVLAIIFVLAGRRFFGASGRQDEPLLNRRGEQLVGQRATLTEPIVNGRGRIRINDTMWRVRGPDLPVGTEVRVVSFDPVNMEVEVAV</sequence>
<protein>
    <submittedName>
        <fullName evidence="6">NfeD family protein</fullName>
    </submittedName>
</protein>
<keyword evidence="3 4" id="KW-0472">Membrane</keyword>
<dbReference type="Pfam" id="PF01957">
    <property type="entry name" value="NfeD"/>
    <property type="match status" value="1"/>
</dbReference>
<feature type="transmembrane region" description="Helical" evidence="4">
    <location>
        <begin position="6"/>
        <end position="24"/>
    </location>
</feature>
<feature type="transmembrane region" description="Helical" evidence="4">
    <location>
        <begin position="31"/>
        <end position="50"/>
    </location>
</feature>
<comment type="caution">
    <text evidence="6">The sequence shown here is derived from an EMBL/GenBank/DDBJ whole genome shotgun (WGS) entry which is preliminary data.</text>
</comment>
<feature type="domain" description="NfeD-like C-terminal" evidence="5">
    <location>
        <begin position="96"/>
        <end position="145"/>
    </location>
</feature>
<dbReference type="PANTHER" id="PTHR33507:SF3">
    <property type="entry name" value="INNER MEMBRANE PROTEIN YBBJ"/>
    <property type="match status" value="1"/>
</dbReference>
<organism evidence="6 7">
    <name type="scientific">Falsochrobactrum tianjinense</name>
    <dbReference type="NCBI Taxonomy" id="2706015"/>
    <lineage>
        <taxon>Bacteria</taxon>
        <taxon>Pseudomonadati</taxon>
        <taxon>Pseudomonadota</taxon>
        <taxon>Alphaproteobacteria</taxon>
        <taxon>Hyphomicrobiales</taxon>
        <taxon>Brucellaceae</taxon>
        <taxon>Falsochrobactrum</taxon>
    </lineage>
</organism>
<keyword evidence="1 4" id="KW-0812">Transmembrane</keyword>
<evidence type="ECO:0000256" key="2">
    <source>
        <dbReference type="ARBA" id="ARBA00022989"/>
    </source>
</evidence>
<dbReference type="InterPro" id="IPR052165">
    <property type="entry name" value="Membrane_assoc_protease"/>
</dbReference>